<proteinExistence type="predicted"/>
<organism evidence="1 2">
    <name type="scientific">Natronomonas aquatica</name>
    <dbReference type="NCBI Taxonomy" id="2841590"/>
    <lineage>
        <taxon>Archaea</taxon>
        <taxon>Methanobacteriati</taxon>
        <taxon>Methanobacteriota</taxon>
        <taxon>Stenosarchaea group</taxon>
        <taxon>Halobacteria</taxon>
        <taxon>Halobacteriales</taxon>
        <taxon>Natronomonadaceae</taxon>
        <taxon>Natronomonas</taxon>
    </lineage>
</organism>
<evidence type="ECO:0000313" key="2">
    <source>
        <dbReference type="Proteomes" id="UP001139494"/>
    </source>
</evidence>
<dbReference type="Proteomes" id="UP001139494">
    <property type="component" value="Unassembled WGS sequence"/>
</dbReference>
<reference evidence="1" key="1">
    <citation type="journal article" date="2023" name="Front. Microbiol.">
        <title>Genomic-based phylogenetic and metabolic analyses of the genus Natronomonas, and description of Natronomonas aquatica sp. nov.</title>
        <authorList>
            <person name="Garcia-Roldan A."/>
            <person name="Duran-Viseras A."/>
            <person name="de la Haba R.R."/>
            <person name="Corral P."/>
            <person name="Sanchez-Porro C."/>
            <person name="Ventosa A."/>
        </authorList>
    </citation>
    <scope>NUCLEOTIDE SEQUENCE</scope>
    <source>
        <strain evidence="1">F2-12</strain>
    </source>
</reference>
<evidence type="ECO:0000313" key="1">
    <source>
        <dbReference type="EMBL" id="MCQ4334817.1"/>
    </source>
</evidence>
<dbReference type="EMBL" id="JAHLKM010000039">
    <property type="protein sequence ID" value="MCQ4334817.1"/>
    <property type="molecule type" value="Genomic_DNA"/>
</dbReference>
<name>A0A9R1CVQ6_9EURY</name>
<accession>A0A9R1CVQ6</accession>
<comment type="caution">
    <text evidence="1">The sequence shown here is derived from an EMBL/GenBank/DDBJ whole genome shotgun (WGS) entry which is preliminary data.</text>
</comment>
<dbReference type="RefSeq" id="WP_256030960.1">
    <property type="nucleotide sequence ID" value="NZ_JAHLKM010000039.1"/>
</dbReference>
<sequence>MTDVVEEYEHNCRIVREHVEGEEDRFHYEGPLGRVKSFYSLDKARLYADVHTVTGGFREEKTGERGIPPAVARAREDVVMAYLVSNPTMGMKWVARAYDLPEEQVRSYVELVQNRATEMRGGETDDDE</sequence>
<protein>
    <submittedName>
        <fullName evidence="1">Uncharacterized protein</fullName>
    </submittedName>
</protein>
<keyword evidence="2" id="KW-1185">Reference proteome</keyword>
<dbReference type="AlphaFoldDB" id="A0A9R1CVQ6"/>
<gene>
    <name evidence="1" type="ORF">KM295_15285</name>
</gene>